<dbReference type="InterPro" id="IPR001349">
    <property type="entry name" value="Cyt_c_oxidase_su6a"/>
</dbReference>
<keyword evidence="7" id="KW-1133">Transmembrane helix</keyword>
<protein>
    <recommendedName>
        <fullName evidence="10">Cytochrome c oxidase subunit 13, mitochondrial</fullName>
    </recommendedName>
    <alternativeName>
        <fullName evidence="11">Cytochrome c oxidase polypeptide VIa</fullName>
    </alternativeName>
</protein>
<evidence type="ECO:0000256" key="9">
    <source>
        <dbReference type="ARBA" id="ARBA00023136"/>
    </source>
</evidence>
<dbReference type="OrthoDB" id="5947505at2759"/>
<evidence type="ECO:0000256" key="6">
    <source>
        <dbReference type="ARBA" id="ARBA00022946"/>
    </source>
</evidence>
<feature type="non-terminal residue" evidence="13">
    <location>
        <position position="118"/>
    </location>
</feature>
<reference evidence="14" key="1">
    <citation type="journal article" date="2020" name="Stud. Mycol.">
        <title>101 Dothideomycetes genomes: A test case for predicting lifestyles and emergence of pathogens.</title>
        <authorList>
            <person name="Haridas S."/>
            <person name="Albert R."/>
            <person name="Binder M."/>
            <person name="Bloem J."/>
            <person name="LaButti K."/>
            <person name="Salamov A."/>
            <person name="Andreopoulos B."/>
            <person name="Baker S."/>
            <person name="Barry K."/>
            <person name="Bills G."/>
            <person name="Bluhm B."/>
            <person name="Cannon C."/>
            <person name="Castanera R."/>
            <person name="Culley D."/>
            <person name="Daum C."/>
            <person name="Ezra D."/>
            <person name="Gonzalez J."/>
            <person name="Henrissat B."/>
            <person name="Kuo A."/>
            <person name="Liang C."/>
            <person name="Lipzen A."/>
            <person name="Lutzoni F."/>
            <person name="Magnuson J."/>
            <person name="Mondo S."/>
            <person name="Nolan M."/>
            <person name="Ohm R."/>
            <person name="Pangilinan J."/>
            <person name="Park H.-J."/>
            <person name="Ramirez L."/>
            <person name="Alfaro M."/>
            <person name="Sun H."/>
            <person name="Tritt A."/>
            <person name="Yoshinaga Y."/>
            <person name="Zwiers L.-H."/>
            <person name="Turgeon B."/>
            <person name="Goodwin S."/>
            <person name="Spatafora J."/>
            <person name="Crous P."/>
            <person name="Grigoriev I."/>
        </authorList>
    </citation>
    <scope>NUCLEOTIDE SEQUENCE [LARGE SCALE GENOMIC DNA]</scope>
    <source>
        <strain evidence="14">CBS 304.66</strain>
    </source>
</reference>
<organism evidence="13 14">
    <name type="scientific">Lojkania enalia</name>
    <dbReference type="NCBI Taxonomy" id="147567"/>
    <lineage>
        <taxon>Eukaryota</taxon>
        <taxon>Fungi</taxon>
        <taxon>Dikarya</taxon>
        <taxon>Ascomycota</taxon>
        <taxon>Pezizomycotina</taxon>
        <taxon>Dothideomycetes</taxon>
        <taxon>Pleosporomycetidae</taxon>
        <taxon>Pleosporales</taxon>
        <taxon>Pleosporales incertae sedis</taxon>
        <taxon>Lojkania</taxon>
    </lineage>
</organism>
<dbReference type="PANTHER" id="PTHR11504">
    <property type="entry name" value="CYTOCHROME C OXIDASE POLYPEPTIDE VIA"/>
    <property type="match status" value="1"/>
</dbReference>
<comment type="similarity">
    <text evidence="3 12">Belongs to the cytochrome c oxidase subunit 6A family.</text>
</comment>
<evidence type="ECO:0000256" key="2">
    <source>
        <dbReference type="ARBA" id="ARBA00004673"/>
    </source>
</evidence>
<keyword evidence="6" id="KW-0809">Transit peptide</keyword>
<sequence>VPRRWNNTEAGSKFTGVQDNAFNRERAKIQEHAAESVEFWRKMTIFVAVPCLIVFGINAKIRWDAHWEHQAHLPPKEDRPEYSYQNIRTKNFFWGDGDKARLLTLFWNDKYNYHKRDE</sequence>
<evidence type="ECO:0000313" key="14">
    <source>
        <dbReference type="Proteomes" id="UP000800093"/>
    </source>
</evidence>
<evidence type="ECO:0000256" key="3">
    <source>
        <dbReference type="ARBA" id="ARBA00005553"/>
    </source>
</evidence>
<dbReference type="EMBL" id="ML986608">
    <property type="protein sequence ID" value="KAF2265309.1"/>
    <property type="molecule type" value="Genomic_DNA"/>
</dbReference>
<evidence type="ECO:0000256" key="7">
    <source>
        <dbReference type="ARBA" id="ARBA00022989"/>
    </source>
</evidence>
<evidence type="ECO:0000256" key="8">
    <source>
        <dbReference type="ARBA" id="ARBA00023128"/>
    </source>
</evidence>
<evidence type="ECO:0000256" key="4">
    <source>
        <dbReference type="ARBA" id="ARBA00022692"/>
    </source>
</evidence>
<dbReference type="FunFam" id="4.10.95.10:FF:000001">
    <property type="entry name" value="Cytochrome c oxidase subunit 6A, mitochondrial"/>
    <property type="match status" value="1"/>
</dbReference>
<keyword evidence="9" id="KW-0472">Membrane</keyword>
<keyword evidence="8" id="KW-0496">Mitochondrion</keyword>
<dbReference type="Gene3D" id="4.10.95.10">
    <property type="entry name" value="Cytochrome c oxidase, subunit VIa"/>
    <property type="match status" value="1"/>
</dbReference>
<dbReference type="GO" id="GO:0030234">
    <property type="term" value="F:enzyme regulator activity"/>
    <property type="evidence" value="ECO:0007669"/>
    <property type="project" value="TreeGrafter"/>
</dbReference>
<dbReference type="SUPFAM" id="SSF81411">
    <property type="entry name" value="Mitochondrial cytochrome c oxidase subunit VIa"/>
    <property type="match status" value="1"/>
</dbReference>
<comment type="subcellular location">
    <subcellularLocation>
        <location evidence="1">Mitochondrion inner membrane</location>
        <topology evidence="1">Single-pass membrane protein</topology>
    </subcellularLocation>
</comment>
<evidence type="ECO:0000256" key="1">
    <source>
        <dbReference type="ARBA" id="ARBA00004434"/>
    </source>
</evidence>
<keyword evidence="5" id="KW-0999">Mitochondrion inner membrane</keyword>
<name>A0A9P4KFS7_9PLEO</name>
<comment type="pathway">
    <text evidence="2">Energy metabolism; oxidative phosphorylation.</text>
</comment>
<gene>
    <name evidence="13" type="ORF">CC78DRAFT_449823</name>
</gene>
<feature type="non-terminal residue" evidence="13">
    <location>
        <position position="1"/>
    </location>
</feature>
<dbReference type="GO" id="GO:0006123">
    <property type="term" value="P:mitochondrial electron transport, cytochrome c to oxygen"/>
    <property type="evidence" value="ECO:0007669"/>
    <property type="project" value="TreeGrafter"/>
</dbReference>
<evidence type="ECO:0000256" key="12">
    <source>
        <dbReference type="RuleBase" id="RU004396"/>
    </source>
</evidence>
<keyword evidence="4" id="KW-0812">Transmembrane</keyword>
<dbReference type="GO" id="GO:0005743">
    <property type="term" value="C:mitochondrial inner membrane"/>
    <property type="evidence" value="ECO:0007669"/>
    <property type="project" value="UniProtKB-SubCell"/>
</dbReference>
<evidence type="ECO:0000256" key="10">
    <source>
        <dbReference type="ARBA" id="ARBA00070930"/>
    </source>
</evidence>
<proteinExistence type="inferred from homology"/>
<dbReference type="PANTHER" id="PTHR11504:SF0">
    <property type="entry name" value="CYTOCHROME C OXIDASE SUBUNIT"/>
    <property type="match status" value="1"/>
</dbReference>
<evidence type="ECO:0000256" key="11">
    <source>
        <dbReference type="ARBA" id="ARBA00082360"/>
    </source>
</evidence>
<dbReference type="AlphaFoldDB" id="A0A9P4KFS7"/>
<evidence type="ECO:0000313" key="13">
    <source>
        <dbReference type="EMBL" id="KAF2265309.1"/>
    </source>
</evidence>
<comment type="caution">
    <text evidence="13">The sequence shown here is derived from an EMBL/GenBank/DDBJ whole genome shotgun (WGS) entry which is preliminary data.</text>
</comment>
<dbReference type="InterPro" id="IPR036418">
    <property type="entry name" value="Cyt_c_oxidase_su6a_sf"/>
</dbReference>
<evidence type="ECO:0000256" key="5">
    <source>
        <dbReference type="ARBA" id="ARBA00022792"/>
    </source>
</evidence>
<dbReference type="Proteomes" id="UP000800093">
    <property type="component" value="Unassembled WGS sequence"/>
</dbReference>
<accession>A0A9P4KFS7</accession>
<keyword evidence="14" id="KW-1185">Reference proteome</keyword>
<dbReference type="Pfam" id="PF02046">
    <property type="entry name" value="COX6A"/>
    <property type="match status" value="1"/>
</dbReference>